<evidence type="ECO:0000256" key="6">
    <source>
        <dbReference type="SAM" id="Phobius"/>
    </source>
</evidence>
<keyword evidence="4" id="KW-0547">Nucleotide-binding</keyword>
<evidence type="ECO:0000313" key="7">
    <source>
        <dbReference type="EMBL" id="KAK7933270.1"/>
    </source>
</evidence>
<feature type="binding site" evidence="4">
    <location>
        <begin position="80"/>
        <end position="84"/>
    </location>
    <ligand>
        <name>ATP</name>
        <dbReference type="ChEBI" id="CHEBI:30616"/>
    </ligand>
</feature>
<evidence type="ECO:0000256" key="4">
    <source>
        <dbReference type="PIRSR" id="PIRSR600407-2"/>
    </source>
</evidence>
<keyword evidence="8" id="KW-1185">Reference proteome</keyword>
<dbReference type="PANTHER" id="PTHR11782:SF33">
    <property type="entry name" value="ECTONUCLEOSIDE TRIPHOSPHATE DIPHOSPHOHYDROLASE 2"/>
    <property type="match status" value="1"/>
</dbReference>
<comment type="similarity">
    <text evidence="1 5">Belongs to the GDA1/CD39 NTPase family.</text>
</comment>
<organism evidence="7 8">
    <name type="scientific">Mugilogobius chulae</name>
    <name type="common">yellowstripe goby</name>
    <dbReference type="NCBI Taxonomy" id="88201"/>
    <lineage>
        <taxon>Eukaryota</taxon>
        <taxon>Metazoa</taxon>
        <taxon>Chordata</taxon>
        <taxon>Craniata</taxon>
        <taxon>Vertebrata</taxon>
        <taxon>Euteleostomi</taxon>
        <taxon>Actinopterygii</taxon>
        <taxon>Neopterygii</taxon>
        <taxon>Teleostei</taxon>
        <taxon>Neoteleostei</taxon>
        <taxon>Acanthomorphata</taxon>
        <taxon>Gobiaria</taxon>
        <taxon>Gobiiformes</taxon>
        <taxon>Gobioidei</taxon>
        <taxon>Gobiidae</taxon>
        <taxon>Gobionellinae</taxon>
        <taxon>Mugilogobius</taxon>
    </lineage>
</organism>
<keyword evidence="6" id="KW-0472">Membrane</keyword>
<evidence type="ECO:0008006" key="9">
    <source>
        <dbReference type="Google" id="ProtNLM"/>
    </source>
</evidence>
<keyword evidence="2 5" id="KW-0378">Hydrolase</keyword>
<evidence type="ECO:0000256" key="1">
    <source>
        <dbReference type="ARBA" id="ARBA00009283"/>
    </source>
</evidence>
<dbReference type="PROSITE" id="PS01238">
    <property type="entry name" value="GDA1_CD39_NTPASE"/>
    <property type="match status" value="1"/>
</dbReference>
<keyword evidence="6" id="KW-0812">Transmembrane</keyword>
<evidence type="ECO:0000256" key="2">
    <source>
        <dbReference type="ARBA" id="ARBA00022801"/>
    </source>
</evidence>
<gene>
    <name evidence="7" type="ORF">WMY93_004166</name>
</gene>
<dbReference type="InterPro" id="IPR000407">
    <property type="entry name" value="GDA1_CD39_NTPase"/>
</dbReference>
<feature type="active site" description="Proton acceptor" evidence="3">
    <location>
        <position position="41"/>
    </location>
</feature>
<reference evidence="8" key="1">
    <citation type="submission" date="2024-04" db="EMBL/GenBank/DDBJ databases">
        <title>Salinicola lusitanus LLJ914,a marine bacterium isolated from the Okinawa Trough.</title>
        <authorList>
            <person name="Li J."/>
        </authorList>
    </citation>
    <scope>NUCLEOTIDE SEQUENCE [LARGE SCALE GENOMIC DNA]</scope>
</reference>
<protein>
    <recommendedName>
        <fullName evidence="9">Ectonucleoside triphosphate diphosphohydrolase 2</fullName>
    </recommendedName>
</protein>
<dbReference type="GO" id="GO:0045134">
    <property type="term" value="F:UDP phosphatase activity"/>
    <property type="evidence" value="ECO:0007669"/>
    <property type="project" value="TreeGrafter"/>
</dbReference>
<dbReference type="Gene3D" id="3.30.420.150">
    <property type="entry name" value="Exopolyphosphatase. Domain 2"/>
    <property type="match status" value="1"/>
</dbReference>
<feature type="transmembrane region" description="Helical" evidence="6">
    <location>
        <begin position="320"/>
        <end position="342"/>
    </location>
</feature>
<evidence type="ECO:0000313" key="8">
    <source>
        <dbReference type="Proteomes" id="UP001460270"/>
    </source>
</evidence>
<dbReference type="AlphaFoldDB" id="A0AAW0PU68"/>
<dbReference type="Proteomes" id="UP001460270">
    <property type="component" value="Unassembled WGS sequence"/>
</dbReference>
<dbReference type="GO" id="GO:0009134">
    <property type="term" value="P:nucleoside diphosphate catabolic process"/>
    <property type="evidence" value="ECO:0007669"/>
    <property type="project" value="TreeGrafter"/>
</dbReference>
<keyword evidence="6" id="KW-1133">Transmembrane helix</keyword>
<dbReference type="EMBL" id="JBBPFD010000003">
    <property type="protein sequence ID" value="KAK7933270.1"/>
    <property type="molecule type" value="Genomic_DNA"/>
</dbReference>
<comment type="caution">
    <text evidence="7">The sequence shown here is derived from an EMBL/GenBank/DDBJ whole genome shotgun (WGS) entry which is preliminary data.</text>
</comment>
<dbReference type="GO" id="GO:0004382">
    <property type="term" value="F:GDP phosphatase activity"/>
    <property type="evidence" value="ECO:0007669"/>
    <property type="project" value="TreeGrafter"/>
</dbReference>
<dbReference type="GO" id="GO:0017111">
    <property type="term" value="F:ribonucleoside triphosphate phosphatase activity"/>
    <property type="evidence" value="ECO:0007669"/>
    <property type="project" value="TreeGrafter"/>
</dbReference>
<evidence type="ECO:0000256" key="3">
    <source>
        <dbReference type="PIRSR" id="PIRSR600407-1"/>
    </source>
</evidence>
<name>A0AAW0PU68_9GOBI</name>
<sequence>MRLLEKVNPSESKRILKEVGDKLNSYPFNFNGSTILSGQEEGAYGWVTVNYLLENFAKYGFVGRWLSPGKDTIGALDLGGASTQITFQTQVKPENNDTSMTLTLYGQKYHLYTHSFLCYGKDQVLLKLMASLIPADVFGSPCTEQYKPKNLELLKNITLQGTGDYPKCVQAVQQVFSFDSCSYSKCSFDGVYQPHLSGKFMAFSAFYYTSVNVRKLTNISDPLRLKEANQRVCNMTLQQMTTIYKSPNKFLKDTCAGSIYIQVLLTQAYGFSNSTLPMISFEKKAGGASVGWTLGYMLSFTSHLPQESISVLKAIPSVDWSGLVIVFSALILMALIQLWLLYRKNKAKMDVDVI</sequence>
<accession>A0AAW0PU68</accession>
<dbReference type="PANTHER" id="PTHR11782">
    <property type="entry name" value="ADENOSINE/GUANOSINE DIPHOSPHATASE"/>
    <property type="match status" value="1"/>
</dbReference>
<dbReference type="Pfam" id="PF01150">
    <property type="entry name" value="GDA1_CD39"/>
    <property type="match status" value="1"/>
</dbReference>
<proteinExistence type="inferred from homology"/>
<dbReference type="GO" id="GO:0005886">
    <property type="term" value="C:plasma membrane"/>
    <property type="evidence" value="ECO:0007669"/>
    <property type="project" value="TreeGrafter"/>
</dbReference>
<keyword evidence="4" id="KW-0067">ATP-binding</keyword>
<dbReference type="GO" id="GO:0005524">
    <property type="term" value="F:ATP binding"/>
    <property type="evidence" value="ECO:0007669"/>
    <property type="project" value="UniProtKB-KW"/>
</dbReference>
<evidence type="ECO:0000256" key="5">
    <source>
        <dbReference type="RuleBase" id="RU003833"/>
    </source>
</evidence>